<organism evidence="2">
    <name type="scientific">human gut metagenome</name>
    <dbReference type="NCBI Taxonomy" id="408170"/>
    <lineage>
        <taxon>unclassified sequences</taxon>
        <taxon>metagenomes</taxon>
        <taxon>organismal metagenomes</taxon>
    </lineage>
</organism>
<reference evidence="2" key="1">
    <citation type="journal article" date="2013" name="Environ. Microbiol.">
        <title>Microbiota from the distal guts of lean and obese adolescents exhibit partial functional redundancy besides clear differences in community structure.</title>
        <authorList>
            <person name="Ferrer M."/>
            <person name="Ruiz A."/>
            <person name="Lanza F."/>
            <person name="Haange S.B."/>
            <person name="Oberbach A."/>
            <person name="Till H."/>
            <person name="Bargiela R."/>
            <person name="Campoy C."/>
            <person name="Segura M.T."/>
            <person name="Richter M."/>
            <person name="von Bergen M."/>
            <person name="Seifert J."/>
            <person name="Suarez A."/>
        </authorList>
    </citation>
    <scope>NUCLEOTIDE SEQUENCE</scope>
</reference>
<comment type="caution">
    <text evidence="2">The sequence shown here is derived from an EMBL/GenBank/DDBJ whole genome shotgun (WGS) entry which is preliminary data.</text>
</comment>
<protein>
    <submittedName>
        <fullName evidence="2">Uncharacterized protein</fullName>
    </submittedName>
</protein>
<feature type="non-terminal residue" evidence="2">
    <location>
        <position position="61"/>
    </location>
</feature>
<feature type="transmembrane region" description="Helical" evidence="1">
    <location>
        <begin position="6"/>
        <end position="27"/>
    </location>
</feature>
<keyword evidence="1" id="KW-1133">Transmembrane helix</keyword>
<dbReference type="AlphaFoldDB" id="K1RXE3"/>
<accession>K1RXE3</accession>
<proteinExistence type="predicted"/>
<keyword evidence="1" id="KW-0472">Membrane</keyword>
<sequence length="61" mass="6952">MCYVAGYIIQLMGAAGGTNLLGFLTLDPYRILHGQIWRLVTWVIVPPDSLDIFTIIMLFFY</sequence>
<evidence type="ECO:0000313" key="2">
    <source>
        <dbReference type="EMBL" id="EKC49998.1"/>
    </source>
</evidence>
<dbReference type="EMBL" id="AJWZ01009898">
    <property type="protein sequence ID" value="EKC49998.1"/>
    <property type="molecule type" value="Genomic_DNA"/>
</dbReference>
<keyword evidence="1" id="KW-0812">Transmembrane</keyword>
<evidence type="ECO:0000256" key="1">
    <source>
        <dbReference type="SAM" id="Phobius"/>
    </source>
</evidence>
<name>K1RXE3_9ZZZZ</name>
<gene>
    <name evidence="2" type="ORF">OBE_14351</name>
</gene>
<feature type="transmembrane region" description="Helical" evidence="1">
    <location>
        <begin position="39"/>
        <end position="60"/>
    </location>
</feature>